<accession>A0A0F9CJE2</accession>
<feature type="region of interest" description="Disordered" evidence="1">
    <location>
        <begin position="61"/>
        <end position="138"/>
    </location>
</feature>
<dbReference type="AlphaFoldDB" id="A0A0F9CJE2"/>
<feature type="non-terminal residue" evidence="2">
    <location>
        <position position="1"/>
    </location>
</feature>
<proteinExistence type="predicted"/>
<reference evidence="2" key="1">
    <citation type="journal article" date="2015" name="Nature">
        <title>Complex archaea that bridge the gap between prokaryotes and eukaryotes.</title>
        <authorList>
            <person name="Spang A."/>
            <person name="Saw J.H."/>
            <person name="Jorgensen S.L."/>
            <person name="Zaremba-Niedzwiedzka K."/>
            <person name="Martijn J."/>
            <person name="Lind A.E."/>
            <person name="van Eijk R."/>
            <person name="Schleper C."/>
            <person name="Guy L."/>
            <person name="Ettema T.J."/>
        </authorList>
    </citation>
    <scope>NUCLEOTIDE SEQUENCE</scope>
</reference>
<organism evidence="2">
    <name type="scientific">marine sediment metagenome</name>
    <dbReference type="NCBI Taxonomy" id="412755"/>
    <lineage>
        <taxon>unclassified sequences</taxon>
        <taxon>metagenomes</taxon>
        <taxon>ecological metagenomes</taxon>
    </lineage>
</organism>
<gene>
    <name evidence="2" type="ORF">LCGC14_2602360</name>
</gene>
<comment type="caution">
    <text evidence="2">The sequence shown here is derived from an EMBL/GenBank/DDBJ whole genome shotgun (WGS) entry which is preliminary data.</text>
</comment>
<feature type="compositionally biased region" description="Basic and acidic residues" evidence="1">
    <location>
        <begin position="112"/>
        <end position="138"/>
    </location>
</feature>
<protein>
    <submittedName>
        <fullName evidence="2">Uncharacterized protein</fullName>
    </submittedName>
</protein>
<sequence>PLECEQRRTDPDPNVGAYERNLLSSAFIVDIDTEDDWAVAEDKVRLLRKYNIPFVDPDKTHPHLRGKYGSEERRVEPVDHRETEENPEVQGADVRSTRSLRPRVGGQFGRPPSKEEVPSEGRRPVRGRGLERRSGDVMRQRLKISQSQLLPHPRPLILEQEVAWAYEQITNKIRGVFLLSPSRAGVLRSYTRDSTGAHLDVGTLHGGSAALVGLTSPRKFIYTLDYYNGYYGSGEDGVQDVGRAGWTEPRPDTTWDNFRSICPWRSDYLIVLDVRSDDPTLLPLERFDTAFLDAAAEDPEVIAEFNVIAPRVDKYIIIDDVDARWPDKEWLFWMHSMTMGWEPLVHYIDEDGKGIGVLKRMGSAIPNDLT</sequence>
<name>A0A0F9CJE2_9ZZZZ</name>
<feature type="compositionally biased region" description="Basic and acidic residues" evidence="1">
    <location>
        <begin position="68"/>
        <end position="84"/>
    </location>
</feature>
<dbReference type="EMBL" id="LAZR01043968">
    <property type="protein sequence ID" value="KKL05806.1"/>
    <property type="molecule type" value="Genomic_DNA"/>
</dbReference>
<evidence type="ECO:0000256" key="1">
    <source>
        <dbReference type="SAM" id="MobiDB-lite"/>
    </source>
</evidence>
<evidence type="ECO:0000313" key="2">
    <source>
        <dbReference type="EMBL" id="KKL05806.1"/>
    </source>
</evidence>